<feature type="region of interest" description="Disordered" evidence="1">
    <location>
        <begin position="838"/>
        <end position="859"/>
    </location>
</feature>
<feature type="compositionally biased region" description="Basic and acidic residues" evidence="1">
    <location>
        <begin position="573"/>
        <end position="582"/>
    </location>
</feature>
<dbReference type="Proteomes" id="UP000076727">
    <property type="component" value="Unassembled WGS sequence"/>
</dbReference>
<feature type="region of interest" description="Disordered" evidence="1">
    <location>
        <begin position="559"/>
        <end position="783"/>
    </location>
</feature>
<evidence type="ECO:0000313" key="2">
    <source>
        <dbReference type="EMBL" id="KZT72233.1"/>
    </source>
</evidence>
<dbReference type="GO" id="GO:0003729">
    <property type="term" value="F:mRNA binding"/>
    <property type="evidence" value="ECO:0007669"/>
    <property type="project" value="InterPro"/>
</dbReference>
<feature type="compositionally biased region" description="Basic residues" evidence="1">
    <location>
        <begin position="626"/>
        <end position="640"/>
    </location>
</feature>
<evidence type="ECO:0000313" key="3">
    <source>
        <dbReference type="Proteomes" id="UP000076727"/>
    </source>
</evidence>
<gene>
    <name evidence="2" type="ORF">DAEQUDRAFT_723437</name>
</gene>
<accession>A0A165SMX2</accession>
<evidence type="ECO:0000256" key="1">
    <source>
        <dbReference type="SAM" id="MobiDB-lite"/>
    </source>
</evidence>
<feature type="compositionally biased region" description="Polar residues" evidence="1">
    <location>
        <begin position="563"/>
        <end position="572"/>
    </location>
</feature>
<feature type="compositionally biased region" description="Low complexity" evidence="1">
    <location>
        <begin position="661"/>
        <end position="691"/>
    </location>
</feature>
<dbReference type="STRING" id="1314783.A0A165SMX2"/>
<protein>
    <submittedName>
        <fullName evidence="2">Uncharacterized protein</fullName>
    </submittedName>
</protein>
<feature type="compositionally biased region" description="Basic residues" evidence="1">
    <location>
        <begin position="442"/>
        <end position="453"/>
    </location>
</feature>
<organism evidence="2 3">
    <name type="scientific">Daedalea quercina L-15889</name>
    <dbReference type="NCBI Taxonomy" id="1314783"/>
    <lineage>
        <taxon>Eukaryota</taxon>
        <taxon>Fungi</taxon>
        <taxon>Dikarya</taxon>
        <taxon>Basidiomycota</taxon>
        <taxon>Agaricomycotina</taxon>
        <taxon>Agaricomycetes</taxon>
        <taxon>Polyporales</taxon>
        <taxon>Fomitopsis</taxon>
    </lineage>
</organism>
<dbReference type="InterPro" id="IPR012933">
    <property type="entry name" value="HicA_mRNA_interferase"/>
</dbReference>
<feature type="compositionally biased region" description="Acidic residues" evidence="1">
    <location>
        <begin position="478"/>
        <end position="511"/>
    </location>
</feature>
<dbReference type="OrthoDB" id="2922289at2759"/>
<sequence length="894" mass="99665">MAPPKLKAASKSQPSTSTALVPTGPKEVFSKNAVRRDENGNKPLTARALVLRNGKYGSQGTGELVHMGKMSGREKLDLLAEDLIEQSKKAVALPFRLQESLNIADSQLAANLDELSDLHDPYLFQNKVLSEVRARAAPGSEKNQLELLRDSDHIASYVAARIHNAYMMAAAWRIIGDLLRDFADSGLEDRTVKSKLQRDPELRTRYLVLYDVVNIVTQASQDKFALLATTAPHYSQYFKKVEGGSSEEPEAFIFDWSFLKSVHKSFIDSLIVELCLPQSPIPRQILLQILHEAITESPREAKKFPQAVWDAMGDLSVLVKLQEIVESPLHGPDGDQWKKEPRQMPEEYENWVDAQIFSEQASHYYADFKNIIYPLSKTRQKANLDQLWSIVNKNYVTVSGKEPDELWQLDEIKQITPQWHAVKAPKGNSAYDSDDDDMPKRSLVKSKGGKKKTPLAITMGDDDDSDGSMPSLQTVSDSSDEQASDEDYSDYDDEDDEDEDGSGYDTDEEDMLRDMLREAMDTAMATPDFFDSKGAAPEFDALADERKGNPFLKLLGSLRGRMFSSSPAMKTATRTEPRRPFEGRPAGAPRQAPKMSTPKPTPSDALKSTKTTVEDVEDEDEAAAKDKKKKKKRPKKKKKKPTTEEGAAAPETPNIEQLSLTSETPATPATSASPVPSTATNGIPATPTSPSKAKKKPTPPKAPSFSSSTTLPSTSTTELALGRTETAQSAHKYLKEEGLLNGKEKIKSRADPANLASIPEKKKGYWSRFGKQDKTEEAEPNKKGSKFSFFSKLSKKTSTYMHQLLNTSEDEKKGLAPMKWEQFLKVMREMGFTYDPSTAGSSVRFDPPDPRDVPITFHRPHPDPTLYPVKLKEFGKKLKRYYGWSEEDFYKAAQ</sequence>
<feature type="compositionally biased region" description="Polar residues" evidence="1">
    <location>
        <begin position="10"/>
        <end position="20"/>
    </location>
</feature>
<dbReference type="Pfam" id="PF07927">
    <property type="entry name" value="HicA_toxin"/>
    <property type="match status" value="1"/>
</dbReference>
<reference evidence="2 3" key="1">
    <citation type="journal article" date="2016" name="Mol. Biol. Evol.">
        <title>Comparative Genomics of Early-Diverging Mushroom-Forming Fungi Provides Insights into the Origins of Lignocellulose Decay Capabilities.</title>
        <authorList>
            <person name="Nagy L.G."/>
            <person name="Riley R."/>
            <person name="Tritt A."/>
            <person name="Adam C."/>
            <person name="Daum C."/>
            <person name="Floudas D."/>
            <person name="Sun H."/>
            <person name="Yadav J.S."/>
            <person name="Pangilinan J."/>
            <person name="Larsson K.H."/>
            <person name="Matsuura K."/>
            <person name="Barry K."/>
            <person name="Labutti K."/>
            <person name="Kuo R."/>
            <person name="Ohm R.A."/>
            <person name="Bhattacharya S.S."/>
            <person name="Shirouzu T."/>
            <person name="Yoshinaga Y."/>
            <person name="Martin F.M."/>
            <person name="Grigoriev I.V."/>
            <person name="Hibbett D.S."/>
        </authorList>
    </citation>
    <scope>NUCLEOTIDE SEQUENCE [LARGE SCALE GENOMIC DNA]</scope>
    <source>
        <strain evidence="2 3">L-15889</strain>
    </source>
</reference>
<feature type="region of interest" description="Disordered" evidence="1">
    <location>
        <begin position="1"/>
        <end position="43"/>
    </location>
</feature>
<name>A0A165SMX2_9APHY</name>
<feature type="region of interest" description="Disordered" evidence="1">
    <location>
        <begin position="420"/>
        <end position="519"/>
    </location>
</feature>
<dbReference type="EMBL" id="KV429042">
    <property type="protein sequence ID" value="KZT72233.1"/>
    <property type="molecule type" value="Genomic_DNA"/>
</dbReference>
<keyword evidence="3" id="KW-1185">Reference proteome</keyword>
<feature type="compositionally biased region" description="Basic and acidic residues" evidence="1">
    <location>
        <begin position="733"/>
        <end position="750"/>
    </location>
</feature>
<feature type="compositionally biased region" description="Basic and acidic residues" evidence="1">
    <location>
        <begin position="770"/>
        <end position="782"/>
    </location>
</feature>
<dbReference type="AlphaFoldDB" id="A0A165SMX2"/>
<proteinExistence type="predicted"/>
<dbReference type="PANTHER" id="PTHR40788:SF1">
    <property type="entry name" value="IPA PROTEIN"/>
    <property type="match status" value="1"/>
</dbReference>
<dbReference type="PANTHER" id="PTHR40788">
    <property type="entry name" value="CLR5 DOMAIN-CONTAINING PROTEIN-RELATED"/>
    <property type="match status" value="1"/>
</dbReference>
<feature type="compositionally biased region" description="Low complexity" evidence="1">
    <location>
        <begin position="703"/>
        <end position="717"/>
    </location>
</feature>